<feature type="signal peptide" evidence="1">
    <location>
        <begin position="1"/>
        <end position="16"/>
    </location>
</feature>
<keyword evidence="3" id="KW-1185">Reference proteome</keyword>
<gene>
    <name evidence="2" type="ORF">BD289DRAFT_279053</name>
</gene>
<evidence type="ECO:0008006" key="4">
    <source>
        <dbReference type="Google" id="ProtNLM"/>
    </source>
</evidence>
<sequence>MVLNLVCLFFFGGAQTCKTMIQVAAAAALSSAYFVGWCSVGGKHGCEEDRPDQEIRGREKKTKLGNGGLHASFVGGWRDW</sequence>
<keyword evidence="1" id="KW-0732">Signal</keyword>
<reference evidence="2 3" key="1">
    <citation type="journal article" date="2018" name="Mycol. Prog.">
        <title>Coniella lustricola, a new species from submerged detritus.</title>
        <authorList>
            <person name="Raudabaugh D.B."/>
            <person name="Iturriaga T."/>
            <person name="Carver A."/>
            <person name="Mondo S."/>
            <person name="Pangilinan J."/>
            <person name="Lipzen A."/>
            <person name="He G."/>
            <person name="Amirebrahimi M."/>
            <person name="Grigoriev I.V."/>
            <person name="Miller A.N."/>
        </authorList>
    </citation>
    <scope>NUCLEOTIDE SEQUENCE [LARGE SCALE GENOMIC DNA]</scope>
    <source>
        <strain evidence="2 3">B22-T-1</strain>
    </source>
</reference>
<evidence type="ECO:0000313" key="2">
    <source>
        <dbReference type="EMBL" id="PSR83618.1"/>
    </source>
</evidence>
<dbReference type="AlphaFoldDB" id="A0A2T3A6A7"/>
<dbReference type="InParanoid" id="A0A2T3A6A7"/>
<organism evidence="2 3">
    <name type="scientific">Coniella lustricola</name>
    <dbReference type="NCBI Taxonomy" id="2025994"/>
    <lineage>
        <taxon>Eukaryota</taxon>
        <taxon>Fungi</taxon>
        <taxon>Dikarya</taxon>
        <taxon>Ascomycota</taxon>
        <taxon>Pezizomycotina</taxon>
        <taxon>Sordariomycetes</taxon>
        <taxon>Sordariomycetidae</taxon>
        <taxon>Diaporthales</taxon>
        <taxon>Schizoparmaceae</taxon>
        <taxon>Coniella</taxon>
    </lineage>
</organism>
<dbReference type="EMBL" id="KZ678457">
    <property type="protein sequence ID" value="PSR83618.1"/>
    <property type="molecule type" value="Genomic_DNA"/>
</dbReference>
<protein>
    <recommendedName>
        <fullName evidence="4">Secreted protein</fullName>
    </recommendedName>
</protein>
<feature type="chain" id="PRO_5015662218" description="Secreted protein" evidence="1">
    <location>
        <begin position="17"/>
        <end position="80"/>
    </location>
</feature>
<dbReference type="Proteomes" id="UP000241462">
    <property type="component" value="Unassembled WGS sequence"/>
</dbReference>
<proteinExistence type="predicted"/>
<evidence type="ECO:0000313" key="3">
    <source>
        <dbReference type="Proteomes" id="UP000241462"/>
    </source>
</evidence>
<evidence type="ECO:0000256" key="1">
    <source>
        <dbReference type="SAM" id="SignalP"/>
    </source>
</evidence>
<accession>A0A2T3A6A7</accession>
<name>A0A2T3A6A7_9PEZI</name>